<accession>A0A2G9T7P7</accession>
<feature type="non-terminal residue" evidence="1">
    <location>
        <position position="62"/>
    </location>
</feature>
<protein>
    <submittedName>
        <fullName evidence="1">Uncharacterized protein</fullName>
    </submittedName>
</protein>
<dbReference type="AlphaFoldDB" id="A0A2G9T7P7"/>
<dbReference type="Gene3D" id="3.30.70.360">
    <property type="match status" value="1"/>
</dbReference>
<proteinExistence type="predicted"/>
<dbReference type="EMBL" id="KZ410357">
    <property type="protein sequence ID" value="PIO53572.1"/>
    <property type="molecule type" value="Genomic_DNA"/>
</dbReference>
<keyword evidence="2" id="KW-1185">Reference proteome</keyword>
<reference evidence="1 2" key="1">
    <citation type="submission" date="2015-09" db="EMBL/GenBank/DDBJ databases">
        <title>Draft genome of the parasitic nematode Teladorsagia circumcincta isolate WARC Sus (inbred).</title>
        <authorList>
            <person name="Mitreva M."/>
        </authorList>
    </citation>
    <scope>NUCLEOTIDE SEQUENCE [LARGE SCALE GENOMIC DNA]</scope>
    <source>
        <strain evidence="1 2">S</strain>
    </source>
</reference>
<evidence type="ECO:0000313" key="2">
    <source>
        <dbReference type="Proteomes" id="UP000230423"/>
    </source>
</evidence>
<dbReference type="Proteomes" id="UP000230423">
    <property type="component" value="Unassembled WGS sequence"/>
</dbReference>
<organism evidence="1 2">
    <name type="scientific">Teladorsagia circumcincta</name>
    <name type="common">Brown stomach worm</name>
    <name type="synonym">Ostertagia circumcincta</name>
    <dbReference type="NCBI Taxonomy" id="45464"/>
    <lineage>
        <taxon>Eukaryota</taxon>
        <taxon>Metazoa</taxon>
        <taxon>Ecdysozoa</taxon>
        <taxon>Nematoda</taxon>
        <taxon>Chromadorea</taxon>
        <taxon>Rhabditida</taxon>
        <taxon>Rhabditina</taxon>
        <taxon>Rhabditomorpha</taxon>
        <taxon>Strongyloidea</taxon>
        <taxon>Trichostrongylidae</taxon>
        <taxon>Teladorsagia</taxon>
    </lineage>
</organism>
<gene>
    <name evidence="1" type="ORF">TELCIR_25088</name>
</gene>
<sequence>MVEEPKRTETGIYDDVAPMTKEEHYLYETIDFSVEEFRESVGAKKLPTEDKKTLLVRRWREP</sequence>
<evidence type="ECO:0000313" key="1">
    <source>
        <dbReference type="EMBL" id="PIO53572.1"/>
    </source>
</evidence>
<name>A0A2G9T7P7_TELCI</name>
<dbReference type="OrthoDB" id="5862670at2759"/>